<dbReference type="EMBL" id="GL377653">
    <property type="protein sequence ID" value="EFJ10545.1"/>
    <property type="molecule type" value="Genomic_DNA"/>
</dbReference>
<dbReference type="SMR" id="D8SYL5"/>
<dbReference type="STRING" id="88036.D8SYL5"/>
<dbReference type="OrthoDB" id="1470350at2759"/>
<dbReference type="GeneID" id="9637584"/>
<dbReference type="InterPro" id="IPR002401">
    <property type="entry name" value="Cyt_P450_E_grp-I"/>
</dbReference>
<dbReference type="GO" id="GO:0048868">
    <property type="term" value="P:pollen tube development"/>
    <property type="evidence" value="ECO:0000318"/>
    <property type="project" value="GO_Central"/>
</dbReference>
<dbReference type="InterPro" id="IPR001128">
    <property type="entry name" value="Cyt_P450"/>
</dbReference>
<protein>
    <submittedName>
        <fullName evidence="5">Kaurenoic acid oxidase</fullName>
    </submittedName>
</protein>
<keyword evidence="4" id="KW-0560">Oxidoreductase</keyword>
<evidence type="ECO:0000256" key="4">
    <source>
        <dbReference type="RuleBase" id="RU000461"/>
    </source>
</evidence>
<dbReference type="PRINTS" id="PR00385">
    <property type="entry name" value="P450"/>
</dbReference>
<keyword evidence="2 3" id="KW-0408">Iron</keyword>
<evidence type="ECO:0000256" key="2">
    <source>
        <dbReference type="ARBA" id="ARBA00023004"/>
    </source>
</evidence>
<dbReference type="Proteomes" id="UP000001514">
    <property type="component" value="Unassembled WGS sequence"/>
</dbReference>
<dbReference type="SUPFAM" id="SSF48264">
    <property type="entry name" value="Cytochrome P450"/>
    <property type="match status" value="1"/>
</dbReference>
<dbReference type="Gramene" id="EFJ10545">
    <property type="protein sequence ID" value="EFJ10545"/>
    <property type="gene ID" value="SELMODRAFT_127900"/>
</dbReference>
<organism evidence="6">
    <name type="scientific">Selaginella moellendorffii</name>
    <name type="common">Spikemoss</name>
    <dbReference type="NCBI Taxonomy" id="88036"/>
    <lineage>
        <taxon>Eukaryota</taxon>
        <taxon>Viridiplantae</taxon>
        <taxon>Streptophyta</taxon>
        <taxon>Embryophyta</taxon>
        <taxon>Tracheophyta</taxon>
        <taxon>Lycopodiopsida</taxon>
        <taxon>Selaginellales</taxon>
        <taxon>Selaginellaceae</taxon>
        <taxon>Selaginella</taxon>
    </lineage>
</organism>
<reference evidence="5 6" key="1">
    <citation type="journal article" date="2011" name="Science">
        <title>The Selaginella genome identifies genetic changes associated with the evolution of vascular plants.</title>
        <authorList>
            <person name="Banks J.A."/>
            <person name="Nishiyama T."/>
            <person name="Hasebe M."/>
            <person name="Bowman J.L."/>
            <person name="Gribskov M."/>
            <person name="dePamphilis C."/>
            <person name="Albert V.A."/>
            <person name="Aono N."/>
            <person name="Aoyama T."/>
            <person name="Ambrose B.A."/>
            <person name="Ashton N.W."/>
            <person name="Axtell M.J."/>
            <person name="Barker E."/>
            <person name="Barker M.S."/>
            <person name="Bennetzen J.L."/>
            <person name="Bonawitz N.D."/>
            <person name="Chapple C."/>
            <person name="Cheng C."/>
            <person name="Correa L.G."/>
            <person name="Dacre M."/>
            <person name="DeBarry J."/>
            <person name="Dreyer I."/>
            <person name="Elias M."/>
            <person name="Engstrom E.M."/>
            <person name="Estelle M."/>
            <person name="Feng L."/>
            <person name="Finet C."/>
            <person name="Floyd S.K."/>
            <person name="Frommer W.B."/>
            <person name="Fujita T."/>
            <person name="Gramzow L."/>
            <person name="Gutensohn M."/>
            <person name="Harholt J."/>
            <person name="Hattori M."/>
            <person name="Heyl A."/>
            <person name="Hirai T."/>
            <person name="Hiwatashi Y."/>
            <person name="Ishikawa M."/>
            <person name="Iwata M."/>
            <person name="Karol K.G."/>
            <person name="Koehler B."/>
            <person name="Kolukisaoglu U."/>
            <person name="Kubo M."/>
            <person name="Kurata T."/>
            <person name="Lalonde S."/>
            <person name="Li K."/>
            <person name="Li Y."/>
            <person name="Litt A."/>
            <person name="Lyons E."/>
            <person name="Manning G."/>
            <person name="Maruyama T."/>
            <person name="Michael T.P."/>
            <person name="Mikami K."/>
            <person name="Miyazaki S."/>
            <person name="Morinaga S."/>
            <person name="Murata T."/>
            <person name="Mueller-Roeber B."/>
            <person name="Nelson D.R."/>
            <person name="Obara M."/>
            <person name="Oguri Y."/>
            <person name="Olmstead R.G."/>
            <person name="Onodera N."/>
            <person name="Petersen B.L."/>
            <person name="Pils B."/>
            <person name="Prigge M."/>
            <person name="Rensing S.A."/>
            <person name="Riano-Pachon D.M."/>
            <person name="Roberts A.W."/>
            <person name="Sato Y."/>
            <person name="Scheller H.V."/>
            <person name="Schulz B."/>
            <person name="Schulz C."/>
            <person name="Shakirov E.V."/>
            <person name="Shibagaki N."/>
            <person name="Shinohara N."/>
            <person name="Shippen D.E."/>
            <person name="Soerensen I."/>
            <person name="Sotooka R."/>
            <person name="Sugimoto N."/>
            <person name="Sugita M."/>
            <person name="Sumikawa N."/>
            <person name="Tanurdzic M."/>
            <person name="Theissen G."/>
            <person name="Ulvskov P."/>
            <person name="Wakazuki S."/>
            <person name="Weng J.K."/>
            <person name="Willats W.W."/>
            <person name="Wipf D."/>
            <person name="Wolf P.G."/>
            <person name="Yang L."/>
            <person name="Zimmer A.D."/>
            <person name="Zhu Q."/>
            <person name="Mitros T."/>
            <person name="Hellsten U."/>
            <person name="Loque D."/>
            <person name="Otillar R."/>
            <person name="Salamov A."/>
            <person name="Schmutz J."/>
            <person name="Shapiro H."/>
            <person name="Lindquist E."/>
            <person name="Lucas S."/>
            <person name="Rokhsar D."/>
            <person name="Grigoriev I.V."/>
        </authorList>
    </citation>
    <scope>NUCLEOTIDE SEQUENCE [LARGE SCALE GENOMIC DNA]</scope>
</reference>
<evidence type="ECO:0000313" key="5">
    <source>
        <dbReference type="EMBL" id="EFJ10545.1"/>
    </source>
</evidence>
<dbReference type="PRINTS" id="PR00463">
    <property type="entry name" value="EP450I"/>
</dbReference>
<dbReference type="InParanoid" id="D8SYL5"/>
<dbReference type="InterPro" id="IPR036396">
    <property type="entry name" value="Cyt_P450_sf"/>
</dbReference>
<dbReference type="AlphaFoldDB" id="D8SYL5"/>
<dbReference type="eggNOG" id="KOG0157">
    <property type="taxonomic scope" value="Eukaryota"/>
</dbReference>
<dbReference type="OMA" id="KLWEVYM"/>
<evidence type="ECO:0000256" key="1">
    <source>
        <dbReference type="ARBA" id="ARBA00022723"/>
    </source>
</evidence>
<feature type="binding site" description="axial binding residue" evidence="3">
    <location>
        <position position="423"/>
    </location>
    <ligand>
        <name>heme</name>
        <dbReference type="ChEBI" id="CHEBI:30413"/>
    </ligand>
    <ligandPart>
        <name>Fe</name>
        <dbReference type="ChEBI" id="CHEBI:18248"/>
    </ligandPart>
</feature>
<evidence type="ECO:0000256" key="3">
    <source>
        <dbReference type="PIRSR" id="PIRSR602401-1"/>
    </source>
</evidence>
<dbReference type="GO" id="GO:0004497">
    <property type="term" value="F:monooxygenase activity"/>
    <property type="evidence" value="ECO:0000318"/>
    <property type="project" value="GO_Central"/>
</dbReference>
<keyword evidence="3 4" id="KW-0349">Heme</keyword>
<dbReference type="PANTHER" id="PTHR24286">
    <property type="entry name" value="CYTOCHROME P450 26"/>
    <property type="match status" value="1"/>
</dbReference>
<dbReference type="Pfam" id="PF00067">
    <property type="entry name" value="p450"/>
    <property type="match status" value="1"/>
</dbReference>
<sequence>MILGVAVVAVTALLTFSSFFNKWYYEPVLKPGQPPLPPGSLGWPVFGNMAAFLRAFKSGRPDTFMAHYVAKYNRVGFYKAFLFWQPTVLAATPEACKFVLSKDSFETGWPESAVELMGRNSFAGLTGESHFKLRKLTEPAVNSPKALEQYVPLIVNNIKACLARWSAQDKIVLLTEMRRFTFLTVLHILYGKDSSLDVDETFSLYYIVNQGIRALPINFPGTAYNKALKARRKLIKLIQDVINQRRASGKPQETNILSLLMDQLDDKGEALEDAQIIDVLNMYMNAGHDSTAHVIMWLMIFLKRNPDVLEKVKTEQDGIAKCISEGEMLNLSDIKRMRYLSSVVDETLRLANISPMVFRRALVDVEFNGFTIPKGWHAEAWLRQVHMDPHVHPDPEKFDPERWEKYGASPFTFMPFGMGNRTCPGNELAKLQIFIVVHYFVTGYRWTALNPNSKVSYLPHPRPRDFYSVRVSKLL</sequence>
<accession>D8SYL5</accession>
<keyword evidence="4" id="KW-0503">Monooxygenase</keyword>
<dbReference type="HOGENOM" id="CLU_001570_15_5_1"/>
<dbReference type="KEGG" id="smo:SELMODRAFT_127900"/>
<dbReference type="PROSITE" id="PS00086">
    <property type="entry name" value="CYTOCHROME_P450"/>
    <property type="match status" value="1"/>
</dbReference>
<evidence type="ECO:0000313" key="6">
    <source>
        <dbReference type="Proteomes" id="UP000001514"/>
    </source>
</evidence>
<dbReference type="CDD" id="cd11043">
    <property type="entry name" value="CYP90-like"/>
    <property type="match status" value="1"/>
</dbReference>
<keyword evidence="6" id="KW-1185">Reference proteome</keyword>
<dbReference type="GO" id="GO:0020037">
    <property type="term" value="F:heme binding"/>
    <property type="evidence" value="ECO:0007669"/>
    <property type="project" value="InterPro"/>
</dbReference>
<gene>
    <name evidence="5" type="primary">CYP88E2</name>
    <name evidence="5" type="ORF">SELMODRAFT_127900</name>
</gene>
<dbReference type="GO" id="GO:0005506">
    <property type="term" value="F:iron ion binding"/>
    <property type="evidence" value="ECO:0007669"/>
    <property type="project" value="InterPro"/>
</dbReference>
<dbReference type="InterPro" id="IPR017972">
    <property type="entry name" value="Cyt_P450_CS"/>
</dbReference>
<comment type="cofactor">
    <cofactor evidence="3">
        <name>heme</name>
        <dbReference type="ChEBI" id="CHEBI:30413"/>
    </cofactor>
</comment>
<dbReference type="GO" id="GO:0016705">
    <property type="term" value="F:oxidoreductase activity, acting on paired donors, with incorporation or reduction of molecular oxygen"/>
    <property type="evidence" value="ECO:0007669"/>
    <property type="project" value="InterPro"/>
</dbReference>
<keyword evidence="1 3" id="KW-0479">Metal-binding</keyword>
<dbReference type="FunCoup" id="D8SYL5">
    <property type="interactions" value="370"/>
</dbReference>
<comment type="similarity">
    <text evidence="4">Belongs to the cytochrome P450 family.</text>
</comment>
<dbReference type="PANTHER" id="PTHR24286:SF356">
    <property type="entry name" value="ENT-KAURENOIC ACID OXIDASE 2"/>
    <property type="match status" value="1"/>
</dbReference>
<dbReference type="Gene3D" id="1.10.630.10">
    <property type="entry name" value="Cytochrome P450"/>
    <property type="match status" value="1"/>
</dbReference>
<name>D8SYL5_SELML</name>
<proteinExistence type="inferred from homology"/>